<feature type="region of interest" description="Disordered" evidence="1">
    <location>
        <begin position="285"/>
        <end position="319"/>
    </location>
</feature>
<dbReference type="InterPro" id="IPR000048">
    <property type="entry name" value="IQ_motif_EF-hand-BS"/>
</dbReference>
<dbReference type="Gene3D" id="1.20.900.10">
    <property type="entry name" value="Dbl homology (DH) domain"/>
    <property type="match status" value="1"/>
</dbReference>
<feature type="compositionally biased region" description="Polar residues" evidence="1">
    <location>
        <begin position="285"/>
        <end position="297"/>
    </location>
</feature>
<feature type="compositionally biased region" description="Basic and acidic residues" evidence="1">
    <location>
        <begin position="298"/>
        <end position="313"/>
    </location>
</feature>
<proteinExistence type="predicted"/>
<protein>
    <submittedName>
        <fullName evidence="3">Calmodulinbinding protein, putative</fullName>
    </submittedName>
</protein>
<dbReference type="PANTHER" id="PTHR12673:SF159">
    <property type="entry name" value="LD03170P"/>
    <property type="match status" value="1"/>
</dbReference>
<sequence>MTAGPTPVRQLAAAQQAAACVEFQAPPAWRKKGDGCMRCGQPPSEHAGTGGKQPKSEKKKVEKEKKVEKDKEVKKVDRDKPKESVLSKLPAKVQPSDLSGVALKPISARSALPLPPSRGSSSPSLSSPGGGQLSSSPGGLPPSTLSAGSPTVPTKARTYTESSTTSAPNTPISPRMRGNSNPFLANSSPPASPRSSSFSSPHAPAVSFYATSPPPQPSGSSSSAPTSRELPATVSLGSSISSSLSTNDVVIHDKLSNSGGPQSPTKAGIIPVQPGKLSAFISSQATAELSKGQTKSSPKTEEPRPSRRSVLDKKKTKTLPSLDQAMLQSQINDPYGMGVSTYFRTMNNLLHALELKDDAIHQVEDLITRHRYIPSLEEKKLMQPIPLQAQNRLEKVVEDLTEFIKVQHRLRQIIKIQAVTRGYLARKQFKEFSELYVRGPLKARNEAFKELLRREKQYVANLQLIVKEYMKPLKENTKGYRALCTDKEVMTIFGNALLTVHSEMLHQLEIIQGRCPQYDGLGEVFLTMAPFFKAYGDYVNNFQNGVNTLLECKEKDRFASFIDEIYVELQKRNVYVDLHGLLSTPLNHIAGYETLIMVRPLALPVSRR</sequence>
<dbReference type="GO" id="GO:0005085">
    <property type="term" value="F:guanyl-nucleotide exchange factor activity"/>
    <property type="evidence" value="ECO:0007669"/>
    <property type="project" value="InterPro"/>
</dbReference>
<name>L8GVF3_ACACF</name>
<dbReference type="InterPro" id="IPR051092">
    <property type="entry name" value="FYVE_RhoGEF_PH"/>
</dbReference>
<dbReference type="Proteomes" id="UP000011083">
    <property type="component" value="Unassembled WGS sequence"/>
</dbReference>
<feature type="compositionally biased region" description="Low complexity" evidence="1">
    <location>
        <begin position="117"/>
        <end position="150"/>
    </location>
</feature>
<keyword evidence="4" id="KW-1185">Reference proteome</keyword>
<feature type="compositionally biased region" description="Basic and acidic residues" evidence="1">
    <location>
        <begin position="54"/>
        <end position="85"/>
    </location>
</feature>
<dbReference type="SUPFAM" id="SSF48065">
    <property type="entry name" value="DBL homology domain (DH-domain)"/>
    <property type="match status" value="1"/>
</dbReference>
<dbReference type="GO" id="GO:0005737">
    <property type="term" value="C:cytoplasm"/>
    <property type="evidence" value="ECO:0007669"/>
    <property type="project" value="TreeGrafter"/>
</dbReference>
<gene>
    <name evidence="3" type="ORF">ACA1_043580</name>
</gene>
<dbReference type="Pfam" id="PF00612">
    <property type="entry name" value="IQ"/>
    <property type="match status" value="1"/>
</dbReference>
<dbReference type="PROSITE" id="PS50096">
    <property type="entry name" value="IQ"/>
    <property type="match status" value="1"/>
</dbReference>
<evidence type="ECO:0000313" key="3">
    <source>
        <dbReference type="EMBL" id="ELR16927.1"/>
    </source>
</evidence>
<dbReference type="STRING" id="1257118.L8GVF3"/>
<dbReference type="Pfam" id="PF00621">
    <property type="entry name" value="RhoGEF"/>
    <property type="match status" value="1"/>
</dbReference>
<evidence type="ECO:0000313" key="4">
    <source>
        <dbReference type="Proteomes" id="UP000011083"/>
    </source>
</evidence>
<dbReference type="VEuPathDB" id="AmoebaDB:ACA1_043580"/>
<dbReference type="InterPro" id="IPR000219">
    <property type="entry name" value="DH_dom"/>
</dbReference>
<dbReference type="KEGG" id="acan:ACA1_043580"/>
<dbReference type="EMBL" id="KB007981">
    <property type="protein sequence ID" value="ELR16927.1"/>
    <property type="molecule type" value="Genomic_DNA"/>
</dbReference>
<dbReference type="InterPro" id="IPR035899">
    <property type="entry name" value="DBL_dom_sf"/>
</dbReference>
<evidence type="ECO:0000259" key="2">
    <source>
        <dbReference type="PROSITE" id="PS50010"/>
    </source>
</evidence>
<reference evidence="3 4" key="1">
    <citation type="journal article" date="2013" name="Genome Biol.">
        <title>Genome of Acanthamoeba castellanii highlights extensive lateral gene transfer and early evolution of tyrosine kinase signaling.</title>
        <authorList>
            <person name="Clarke M."/>
            <person name="Lohan A.J."/>
            <person name="Liu B."/>
            <person name="Lagkouvardos I."/>
            <person name="Roy S."/>
            <person name="Zafar N."/>
            <person name="Bertelli C."/>
            <person name="Schilde C."/>
            <person name="Kianianmomeni A."/>
            <person name="Burglin T.R."/>
            <person name="Frech C."/>
            <person name="Turcotte B."/>
            <person name="Kopec K.O."/>
            <person name="Synnott J.M."/>
            <person name="Choo C."/>
            <person name="Paponov I."/>
            <person name="Finkler A."/>
            <person name="Soon Heng Tan C."/>
            <person name="Hutchins A.P."/>
            <person name="Weinmeier T."/>
            <person name="Rattei T."/>
            <person name="Chu J.S."/>
            <person name="Gimenez G."/>
            <person name="Irimia M."/>
            <person name="Rigden D.J."/>
            <person name="Fitzpatrick D.A."/>
            <person name="Lorenzo-Morales J."/>
            <person name="Bateman A."/>
            <person name="Chiu C.H."/>
            <person name="Tang P."/>
            <person name="Hegemann P."/>
            <person name="Fromm H."/>
            <person name="Raoult D."/>
            <person name="Greub G."/>
            <person name="Miranda-Saavedra D."/>
            <person name="Chen N."/>
            <person name="Nash P."/>
            <person name="Ginger M.L."/>
            <person name="Horn M."/>
            <person name="Schaap P."/>
            <person name="Caler L."/>
            <person name="Loftus B."/>
        </authorList>
    </citation>
    <scope>NUCLEOTIDE SEQUENCE [LARGE SCALE GENOMIC DNA]</scope>
    <source>
        <strain evidence="3 4">Neff</strain>
    </source>
</reference>
<dbReference type="SMART" id="SM00325">
    <property type="entry name" value="RhoGEF"/>
    <property type="match status" value="1"/>
</dbReference>
<feature type="compositionally biased region" description="Polar residues" evidence="1">
    <location>
        <begin position="157"/>
        <end position="184"/>
    </location>
</feature>
<feature type="region of interest" description="Disordered" evidence="1">
    <location>
        <begin position="31"/>
        <end position="240"/>
    </location>
</feature>
<dbReference type="AlphaFoldDB" id="L8GVF3"/>
<dbReference type="CDD" id="cd00160">
    <property type="entry name" value="RhoGEF"/>
    <property type="match status" value="1"/>
</dbReference>
<feature type="compositionally biased region" description="Low complexity" evidence="1">
    <location>
        <begin position="218"/>
        <end position="227"/>
    </location>
</feature>
<dbReference type="PROSITE" id="PS50010">
    <property type="entry name" value="DH_2"/>
    <property type="match status" value="1"/>
</dbReference>
<dbReference type="OrthoDB" id="19778at2759"/>
<dbReference type="PANTHER" id="PTHR12673">
    <property type="entry name" value="FACIOGENITAL DYSPLASIA PROTEIN"/>
    <property type="match status" value="1"/>
</dbReference>
<feature type="compositionally biased region" description="Low complexity" evidence="1">
    <location>
        <begin position="185"/>
        <end position="207"/>
    </location>
</feature>
<accession>L8GVF3</accession>
<evidence type="ECO:0000256" key="1">
    <source>
        <dbReference type="SAM" id="MobiDB-lite"/>
    </source>
</evidence>
<dbReference type="GeneID" id="14917574"/>
<organism evidence="3 4">
    <name type="scientific">Acanthamoeba castellanii (strain ATCC 30010 / Neff)</name>
    <dbReference type="NCBI Taxonomy" id="1257118"/>
    <lineage>
        <taxon>Eukaryota</taxon>
        <taxon>Amoebozoa</taxon>
        <taxon>Discosea</taxon>
        <taxon>Longamoebia</taxon>
        <taxon>Centramoebida</taxon>
        <taxon>Acanthamoebidae</taxon>
        <taxon>Acanthamoeba</taxon>
    </lineage>
</organism>
<feature type="domain" description="DH" evidence="2">
    <location>
        <begin position="443"/>
        <end position="596"/>
    </location>
</feature>
<dbReference type="RefSeq" id="XP_004338940.1">
    <property type="nucleotide sequence ID" value="XM_004338892.1"/>
</dbReference>